<dbReference type="EMBL" id="RZGK01000004">
    <property type="protein sequence ID" value="KAF9699752.1"/>
    <property type="molecule type" value="Genomic_DNA"/>
</dbReference>
<comment type="caution">
    <text evidence="2">The sequence shown here is derived from an EMBL/GenBank/DDBJ whole genome shotgun (WGS) entry which is preliminary data.</text>
</comment>
<organism evidence="2 3">
    <name type="scientific">Ascochyta lentis</name>
    <dbReference type="NCBI Taxonomy" id="205686"/>
    <lineage>
        <taxon>Eukaryota</taxon>
        <taxon>Fungi</taxon>
        <taxon>Dikarya</taxon>
        <taxon>Ascomycota</taxon>
        <taxon>Pezizomycotina</taxon>
        <taxon>Dothideomycetes</taxon>
        <taxon>Pleosporomycetidae</taxon>
        <taxon>Pleosporales</taxon>
        <taxon>Pleosporineae</taxon>
        <taxon>Didymellaceae</taxon>
        <taxon>Ascochyta</taxon>
    </lineage>
</organism>
<protein>
    <submittedName>
        <fullName evidence="2">Uncharacterized protein</fullName>
    </submittedName>
</protein>
<gene>
    <name evidence="2" type="ORF">EKO04_002655</name>
</gene>
<proteinExistence type="predicted"/>
<reference evidence="2" key="1">
    <citation type="submission" date="2018-12" db="EMBL/GenBank/DDBJ databases">
        <authorList>
            <person name="Syme R.A."/>
            <person name="Farfan-Caceres L."/>
            <person name="Lichtenzveig J."/>
        </authorList>
    </citation>
    <scope>NUCLEOTIDE SEQUENCE</scope>
    <source>
        <strain evidence="2">Al4</strain>
    </source>
</reference>
<reference evidence="2" key="2">
    <citation type="submission" date="2020-09" db="EMBL/GenBank/DDBJ databases">
        <title>Reference genome assembly for Australian Ascochyta lentis isolate Al4.</title>
        <authorList>
            <person name="Lee R.C."/>
            <person name="Farfan-Caceres L.M."/>
            <person name="Debler J.W."/>
            <person name="Williams A.H."/>
            <person name="Henares B.M."/>
        </authorList>
    </citation>
    <scope>NUCLEOTIDE SEQUENCE</scope>
    <source>
        <strain evidence="2">Al4</strain>
    </source>
</reference>
<name>A0A8H7JB41_9PLEO</name>
<evidence type="ECO:0000313" key="3">
    <source>
        <dbReference type="Proteomes" id="UP000651452"/>
    </source>
</evidence>
<accession>A0A8H7JB41</accession>
<sequence length="189" mass="21091">MSASSQLDARHHGENLAYYQGHPFDLQQAQQLPIGFQWPEQALPQHSPPLATMQHASPPVPQYSLPQMPQYVSPPVTQNALYSQGNVPTQYYSHLPPPSSEYPVQAQQTQAFGAVPDQTSNGRRTPDRRTTADSWASSYVNSSWNNTSMGPIQSSSTNYPPFEHSCAAYWNGFTERCEQCGSRDLRNGY</sequence>
<evidence type="ECO:0000256" key="1">
    <source>
        <dbReference type="SAM" id="MobiDB-lite"/>
    </source>
</evidence>
<dbReference type="AlphaFoldDB" id="A0A8H7JB41"/>
<feature type="region of interest" description="Disordered" evidence="1">
    <location>
        <begin position="115"/>
        <end position="134"/>
    </location>
</feature>
<evidence type="ECO:0000313" key="2">
    <source>
        <dbReference type="EMBL" id="KAF9699752.1"/>
    </source>
</evidence>
<dbReference type="Proteomes" id="UP000651452">
    <property type="component" value="Unassembled WGS sequence"/>
</dbReference>
<keyword evidence="3" id="KW-1185">Reference proteome</keyword>